<name>A0A1E3GQG4_9GAMM</name>
<comment type="similarity">
    <text evidence="1">Belongs to the bacterial solute-binding protein 3 family.</text>
</comment>
<feature type="signal peptide" evidence="3">
    <location>
        <begin position="1"/>
        <end position="37"/>
    </location>
</feature>
<evidence type="ECO:0000256" key="3">
    <source>
        <dbReference type="SAM" id="SignalP"/>
    </source>
</evidence>
<proteinExistence type="inferred from homology"/>
<protein>
    <submittedName>
        <fullName evidence="5">MxaJ protein</fullName>
    </submittedName>
</protein>
<dbReference type="NCBIfam" id="TIGR03870">
    <property type="entry name" value="ABC_MoxJ"/>
    <property type="match status" value="1"/>
</dbReference>
<evidence type="ECO:0000256" key="2">
    <source>
        <dbReference type="ARBA" id="ARBA00022729"/>
    </source>
</evidence>
<feature type="chain" id="PRO_5009128563" evidence="3">
    <location>
        <begin position="38"/>
        <end position="289"/>
    </location>
</feature>
<evidence type="ECO:0000259" key="4">
    <source>
        <dbReference type="SMART" id="SM00062"/>
    </source>
</evidence>
<dbReference type="SMART" id="SM00062">
    <property type="entry name" value="PBPb"/>
    <property type="match status" value="1"/>
</dbReference>
<dbReference type="STRING" id="291169.A9E74_02020"/>
<dbReference type="AlphaFoldDB" id="A0A1E3GQG4"/>
<dbReference type="GO" id="GO:0046170">
    <property type="term" value="P:methanol catabolic process"/>
    <property type="evidence" value="ECO:0007669"/>
    <property type="project" value="InterPro"/>
</dbReference>
<dbReference type="PANTHER" id="PTHR35936">
    <property type="entry name" value="MEMBRANE-BOUND LYTIC MUREIN TRANSGLYCOSYLASE F"/>
    <property type="match status" value="1"/>
</dbReference>
<dbReference type="Proteomes" id="UP000094379">
    <property type="component" value="Unassembled WGS sequence"/>
</dbReference>
<dbReference type="GO" id="GO:0042597">
    <property type="term" value="C:periplasmic space"/>
    <property type="evidence" value="ECO:0007669"/>
    <property type="project" value="InterPro"/>
</dbReference>
<dbReference type="InterPro" id="IPR022455">
    <property type="entry name" value="Methanol_oxidation_MoxJ"/>
</dbReference>
<dbReference type="PANTHER" id="PTHR35936:SF17">
    <property type="entry name" value="ARGININE-BINDING EXTRACELLULAR PROTEIN ARTP"/>
    <property type="match status" value="1"/>
</dbReference>
<dbReference type="EMBL" id="MCRI01000023">
    <property type="protein sequence ID" value="ODN66289.1"/>
    <property type="molecule type" value="Genomic_DNA"/>
</dbReference>
<dbReference type="Gene3D" id="3.40.190.10">
    <property type="entry name" value="Periplasmic binding protein-like II"/>
    <property type="match status" value="2"/>
</dbReference>
<organism evidence="5 6">
    <name type="scientific">Methylophaga muralis</name>
    <dbReference type="NCBI Taxonomy" id="291169"/>
    <lineage>
        <taxon>Bacteria</taxon>
        <taxon>Pseudomonadati</taxon>
        <taxon>Pseudomonadota</taxon>
        <taxon>Gammaproteobacteria</taxon>
        <taxon>Thiotrichales</taxon>
        <taxon>Piscirickettsiaceae</taxon>
        <taxon>Methylophaga</taxon>
    </lineage>
</organism>
<dbReference type="PATRIC" id="fig|291169.3.peg.2028"/>
<evidence type="ECO:0000313" key="6">
    <source>
        <dbReference type="Proteomes" id="UP000094379"/>
    </source>
</evidence>
<feature type="domain" description="Solute-binding protein family 3/N-terminal" evidence="4">
    <location>
        <begin position="44"/>
        <end position="284"/>
    </location>
</feature>
<reference evidence="5 6" key="1">
    <citation type="submission" date="2016-07" db="EMBL/GenBank/DDBJ databases">
        <title>Draft Genome Sequence of Methylophaga muralis Bur 1.</title>
        <authorList>
            <person name="Vasilenko O.V."/>
            <person name="Doronina N.V."/>
            <person name="Shmareva M.N."/>
            <person name="Tarlachkov S.V."/>
            <person name="Mustakhimov I."/>
            <person name="Trotsenko Y.A."/>
        </authorList>
    </citation>
    <scope>NUCLEOTIDE SEQUENCE [LARGE SCALE GENOMIC DNA]</scope>
    <source>
        <strain evidence="5 6">Bur 1</strain>
    </source>
</reference>
<accession>A0A1E3GQG4</accession>
<dbReference type="SUPFAM" id="SSF53850">
    <property type="entry name" value="Periplasmic binding protein-like II"/>
    <property type="match status" value="1"/>
</dbReference>
<evidence type="ECO:0000256" key="1">
    <source>
        <dbReference type="ARBA" id="ARBA00010333"/>
    </source>
</evidence>
<dbReference type="Pfam" id="PF00497">
    <property type="entry name" value="SBP_bac_3"/>
    <property type="match status" value="1"/>
</dbReference>
<keyword evidence="6" id="KW-1185">Reference proteome</keyword>
<evidence type="ECO:0000313" key="5">
    <source>
        <dbReference type="EMBL" id="ODN66289.1"/>
    </source>
</evidence>
<comment type="caution">
    <text evidence="5">The sequence shown here is derived from an EMBL/GenBank/DDBJ whole genome shotgun (WGS) entry which is preliminary data.</text>
</comment>
<gene>
    <name evidence="5" type="ORF">A9E74_02020</name>
</gene>
<keyword evidence="2 3" id="KW-0732">Signal</keyword>
<dbReference type="InterPro" id="IPR001638">
    <property type="entry name" value="Solute-binding_3/MltF_N"/>
</dbReference>
<sequence length="289" mass="32072">MLNNKLQTKKKVGSTKLLTHCSLLMASLFTVLSPAQANNAIPETLKVCAAGNEMPYSNTQQQGFENEIAKVLAESMDMPLEFVWSDKAAIFLVTEHLLRKECDVVMGVDSDDPRVATSQPYYKSGYVFVYRADKNLEISDWDSPDIQKLNRFVVIPGSPSEVMLREVGKFEGNFNYTKSLSGYKSPRNKYVRLEPTKLIGEVTSGNGDIAHLWAPEVARYVRDSSTPLKMVLSPEFGELKNGEGIVQHYDQSVAVREDDKALLEAINKGLADAAPKINAILKKEGIPLL</sequence>